<sequence>MTLTIEKPETKARLIRFAASRGISPLEALDELLDEVEENAIPEPVITQEFADELQAMCEGIEAGTIKVAPWDSEARRKRTAELLKREFGYEAPSATKDIEKAAA</sequence>
<accession>A0A7W9SPZ1</accession>
<dbReference type="RefSeq" id="WP_184193807.1">
    <property type="nucleotide sequence ID" value="NZ_JACHGW010000002.1"/>
</dbReference>
<evidence type="ECO:0000313" key="1">
    <source>
        <dbReference type="EMBL" id="MBB6049888.1"/>
    </source>
</evidence>
<comment type="caution">
    <text evidence="1">The sequence shown here is derived from an EMBL/GenBank/DDBJ whole genome shotgun (WGS) entry which is preliminary data.</text>
</comment>
<dbReference type="Proteomes" id="UP000520814">
    <property type="component" value="Unassembled WGS sequence"/>
</dbReference>
<gene>
    <name evidence="1" type="ORF">HNQ39_001679</name>
</gene>
<proteinExistence type="predicted"/>
<dbReference type="AlphaFoldDB" id="A0A7W9SPZ1"/>
<organism evidence="1 2">
    <name type="scientific">Armatimonas rosea</name>
    <dbReference type="NCBI Taxonomy" id="685828"/>
    <lineage>
        <taxon>Bacteria</taxon>
        <taxon>Bacillati</taxon>
        <taxon>Armatimonadota</taxon>
        <taxon>Armatimonadia</taxon>
        <taxon>Armatimonadales</taxon>
        <taxon>Armatimonadaceae</taxon>
        <taxon>Armatimonas</taxon>
    </lineage>
</organism>
<keyword evidence="2" id="KW-1185">Reference proteome</keyword>
<evidence type="ECO:0000313" key="2">
    <source>
        <dbReference type="Proteomes" id="UP000520814"/>
    </source>
</evidence>
<reference evidence="1 2" key="1">
    <citation type="submission" date="2020-08" db="EMBL/GenBank/DDBJ databases">
        <title>Genomic Encyclopedia of Type Strains, Phase IV (KMG-IV): sequencing the most valuable type-strain genomes for metagenomic binning, comparative biology and taxonomic classification.</title>
        <authorList>
            <person name="Goeker M."/>
        </authorList>
    </citation>
    <scope>NUCLEOTIDE SEQUENCE [LARGE SCALE GENOMIC DNA]</scope>
    <source>
        <strain evidence="1 2">DSM 23562</strain>
    </source>
</reference>
<protein>
    <submittedName>
        <fullName evidence="1">Uncharacterized protein</fullName>
    </submittedName>
</protein>
<dbReference type="EMBL" id="JACHGW010000002">
    <property type="protein sequence ID" value="MBB6049888.1"/>
    <property type="molecule type" value="Genomic_DNA"/>
</dbReference>
<name>A0A7W9SPZ1_ARMRO</name>